<keyword evidence="5 9" id="KW-0378">Hydrolase</keyword>
<comment type="similarity">
    <text evidence="9">Belongs to the glycosyl hydrolase 16 family.</text>
</comment>
<gene>
    <name evidence="12" type="ORF">Ahy_A03g014442</name>
</gene>
<dbReference type="AlphaFoldDB" id="A0A445DXY6"/>
<evidence type="ECO:0000256" key="10">
    <source>
        <dbReference type="SAM" id="MobiDB-lite"/>
    </source>
</evidence>
<evidence type="ECO:0000256" key="9">
    <source>
        <dbReference type="RuleBase" id="RU361120"/>
    </source>
</evidence>
<dbReference type="GO" id="GO:0004553">
    <property type="term" value="F:hydrolase activity, hydrolyzing O-glycosyl compounds"/>
    <property type="evidence" value="ECO:0007669"/>
    <property type="project" value="InterPro"/>
</dbReference>
<evidence type="ECO:0000259" key="11">
    <source>
        <dbReference type="PROSITE" id="PS51762"/>
    </source>
</evidence>
<evidence type="ECO:0000256" key="7">
    <source>
        <dbReference type="ARBA" id="ARBA00023295"/>
    </source>
</evidence>
<dbReference type="GO" id="GO:0071555">
    <property type="term" value="P:cell wall organization"/>
    <property type="evidence" value="ECO:0007669"/>
    <property type="project" value="UniProtKB-KW"/>
</dbReference>
<feature type="glycosylation site" description="N-linked (GlcNAc...) asparagine" evidence="8">
    <location>
        <position position="97"/>
    </location>
</feature>
<dbReference type="InterPro" id="IPR010713">
    <property type="entry name" value="XET_C"/>
</dbReference>
<proteinExistence type="inferred from homology"/>
<evidence type="ECO:0000256" key="1">
    <source>
        <dbReference type="ARBA" id="ARBA00022512"/>
    </source>
</evidence>
<feature type="domain" description="GH16" evidence="11">
    <location>
        <begin position="16"/>
        <end position="203"/>
    </location>
</feature>
<dbReference type="SUPFAM" id="SSF49899">
    <property type="entry name" value="Concanavalin A-like lectins/glucanases"/>
    <property type="match status" value="1"/>
</dbReference>
<organism evidence="12 13">
    <name type="scientific">Arachis hypogaea</name>
    <name type="common">Peanut</name>
    <dbReference type="NCBI Taxonomy" id="3818"/>
    <lineage>
        <taxon>Eukaryota</taxon>
        <taxon>Viridiplantae</taxon>
        <taxon>Streptophyta</taxon>
        <taxon>Embryophyta</taxon>
        <taxon>Tracheophyta</taxon>
        <taxon>Spermatophyta</taxon>
        <taxon>Magnoliopsida</taxon>
        <taxon>eudicotyledons</taxon>
        <taxon>Gunneridae</taxon>
        <taxon>Pentapetalae</taxon>
        <taxon>rosids</taxon>
        <taxon>fabids</taxon>
        <taxon>Fabales</taxon>
        <taxon>Fabaceae</taxon>
        <taxon>Papilionoideae</taxon>
        <taxon>50 kb inversion clade</taxon>
        <taxon>dalbergioids sensu lato</taxon>
        <taxon>Dalbergieae</taxon>
        <taxon>Pterocarpus clade</taxon>
        <taxon>Arachis</taxon>
    </lineage>
</organism>
<evidence type="ECO:0000256" key="5">
    <source>
        <dbReference type="ARBA" id="ARBA00022801"/>
    </source>
</evidence>
<sequence length="332" mass="36988">MAKFEKMLVALFICVVVLVGNIVQVDGNFSKSMYLTWGVQHASIMGEDLHLVLDTTSGSAAKSKRSFLFGSIEMLIKLIPGNAAGIVTAYYIEFLGNITGQPYTVNTNIYTQGKGNKEQQFYLWFDPTADFHNYTIHWNPTQIVWYVDGLPIRVFQNYENHGVAYPNKHGMRVYSSLWNADDWATRGGLVKTDWRGAPFIASFHHFRARACKWNGALSINHCASNVPANWWISPLYKQLSYSEKGQLNWVRKNYMIYDYCADSKRFNGQLPPECSKTQLLGIDTKEKAGNDKSGTEGCAKKVGAFAEEDAEDGGGGEGGGVGDRDGEGEWGV</sequence>
<keyword evidence="2 9" id="KW-0052">Apoplast</keyword>
<keyword evidence="4 9" id="KW-0808">Transferase</keyword>
<dbReference type="GO" id="GO:0016762">
    <property type="term" value="F:xyloglucan:xyloglucosyl transferase activity"/>
    <property type="evidence" value="ECO:0007669"/>
    <property type="project" value="UniProtKB-EC"/>
</dbReference>
<keyword evidence="6" id="KW-1015">Disulfide bond</keyword>
<dbReference type="InterPro" id="IPR044791">
    <property type="entry name" value="Beta-glucanase/XTH"/>
</dbReference>
<evidence type="ECO:0000256" key="6">
    <source>
        <dbReference type="ARBA" id="ARBA00023157"/>
    </source>
</evidence>
<dbReference type="InterPro" id="IPR016455">
    <property type="entry name" value="XTH"/>
</dbReference>
<keyword evidence="7 9" id="KW-0326">Glycosidase</keyword>
<dbReference type="InterPro" id="IPR000757">
    <property type="entry name" value="Beta-glucanase-like"/>
</dbReference>
<keyword evidence="3 9" id="KW-0964">Secreted</keyword>
<comment type="PTM">
    <text evidence="9">Contains at least one intrachain disulfide bond essential for its enzymatic activity.</text>
</comment>
<dbReference type="Gene3D" id="2.60.120.200">
    <property type="match status" value="1"/>
</dbReference>
<evidence type="ECO:0000256" key="4">
    <source>
        <dbReference type="ARBA" id="ARBA00022679"/>
    </source>
</evidence>
<keyword evidence="9" id="KW-0961">Cell wall biogenesis/degradation</keyword>
<reference evidence="12 13" key="1">
    <citation type="submission" date="2019-01" db="EMBL/GenBank/DDBJ databases">
        <title>Sequencing of cultivated peanut Arachis hypogaea provides insights into genome evolution and oil improvement.</title>
        <authorList>
            <person name="Chen X."/>
        </authorList>
    </citation>
    <scope>NUCLEOTIDE SEQUENCE [LARGE SCALE GENOMIC DNA]</scope>
    <source>
        <strain evidence="13">cv. Fuhuasheng</strain>
        <tissue evidence="12">Leaves</tissue>
    </source>
</reference>
<comment type="caution">
    <text evidence="12">The sequence shown here is derived from an EMBL/GenBank/DDBJ whole genome shotgun (WGS) entry which is preliminary data.</text>
</comment>
<dbReference type="PANTHER" id="PTHR31062">
    <property type="entry name" value="XYLOGLUCAN ENDOTRANSGLUCOSYLASE/HYDROLASE PROTEIN 8-RELATED"/>
    <property type="match status" value="1"/>
</dbReference>
<evidence type="ECO:0000313" key="12">
    <source>
        <dbReference type="EMBL" id="RYR67969.1"/>
    </source>
</evidence>
<feature type="region of interest" description="Disordered" evidence="10">
    <location>
        <begin position="305"/>
        <end position="332"/>
    </location>
</feature>
<evidence type="ECO:0000256" key="8">
    <source>
        <dbReference type="PIRSR" id="PIRSR005604-2"/>
    </source>
</evidence>
<feature type="compositionally biased region" description="Basic and acidic residues" evidence="10">
    <location>
        <begin position="322"/>
        <end position="332"/>
    </location>
</feature>
<dbReference type="GO" id="GO:0048046">
    <property type="term" value="C:apoplast"/>
    <property type="evidence" value="ECO:0007669"/>
    <property type="project" value="UniProtKB-SubCell"/>
</dbReference>
<protein>
    <recommendedName>
        <fullName evidence="9">Xyloglucan endotransglucosylase/hydrolase</fullName>
        <ecNumber evidence="9">2.4.1.207</ecNumber>
    </recommendedName>
</protein>
<dbReference type="EMBL" id="SDMP01000003">
    <property type="protein sequence ID" value="RYR67969.1"/>
    <property type="molecule type" value="Genomic_DNA"/>
</dbReference>
<evidence type="ECO:0000313" key="13">
    <source>
        <dbReference type="Proteomes" id="UP000289738"/>
    </source>
</evidence>
<dbReference type="InterPro" id="IPR013320">
    <property type="entry name" value="ConA-like_dom_sf"/>
</dbReference>
<dbReference type="GO" id="GO:0042546">
    <property type="term" value="P:cell wall biogenesis"/>
    <property type="evidence" value="ECO:0007669"/>
    <property type="project" value="InterPro"/>
</dbReference>
<comment type="function">
    <text evidence="9">Catalyzes xyloglucan endohydrolysis (XEH) and/or endotransglycosylation (XET). Cleaves and religates xyloglucan polymers, an essential constituent of the primary cell wall, and thereby participates in cell wall construction of growing tissues.</text>
</comment>
<dbReference type="CDD" id="cd02176">
    <property type="entry name" value="GH16_XET"/>
    <property type="match status" value="1"/>
</dbReference>
<dbReference type="EC" id="2.4.1.207" evidence="9"/>
<keyword evidence="13" id="KW-1185">Reference proteome</keyword>
<dbReference type="Pfam" id="PF00722">
    <property type="entry name" value="Glyco_hydro_16"/>
    <property type="match status" value="1"/>
</dbReference>
<dbReference type="Proteomes" id="UP000289738">
    <property type="component" value="Chromosome A03"/>
</dbReference>
<keyword evidence="1 9" id="KW-0134">Cell wall</keyword>
<dbReference type="PIRSF" id="PIRSF005604">
    <property type="entry name" value="XET"/>
    <property type="match status" value="1"/>
</dbReference>
<evidence type="ECO:0000256" key="3">
    <source>
        <dbReference type="ARBA" id="ARBA00022525"/>
    </source>
</evidence>
<dbReference type="GO" id="GO:0010411">
    <property type="term" value="P:xyloglucan metabolic process"/>
    <property type="evidence" value="ECO:0007669"/>
    <property type="project" value="InterPro"/>
</dbReference>
<comment type="subcellular location">
    <subcellularLocation>
        <location evidence="9">Secreted</location>
        <location evidence="9">Cell wall</location>
    </subcellularLocation>
    <subcellularLocation>
        <location evidence="9">Secreted</location>
        <location evidence="9">Extracellular space</location>
        <location evidence="9">Apoplast</location>
    </subcellularLocation>
</comment>
<name>A0A445DXY6_ARAHY</name>
<evidence type="ECO:0000256" key="2">
    <source>
        <dbReference type="ARBA" id="ARBA00022523"/>
    </source>
</evidence>
<accession>A0A445DXY6</accession>
<dbReference type="Pfam" id="PF06955">
    <property type="entry name" value="XET_C"/>
    <property type="match status" value="1"/>
</dbReference>
<dbReference type="PROSITE" id="PS51762">
    <property type="entry name" value="GH16_2"/>
    <property type="match status" value="1"/>
</dbReference>